<gene>
    <name evidence="2" type="ORF">OsJ_18048</name>
</gene>
<proteinExistence type="predicted"/>
<evidence type="ECO:0000313" key="2">
    <source>
        <dbReference type="EMBL" id="EEE63238.1"/>
    </source>
</evidence>
<protein>
    <submittedName>
        <fullName evidence="2">Uncharacterized protein</fullName>
    </submittedName>
</protein>
<dbReference type="Proteomes" id="UP000007752">
    <property type="component" value="Chromosome 5"/>
</dbReference>
<dbReference type="EMBL" id="CM000142">
    <property type="protein sequence ID" value="EEE63238.1"/>
    <property type="molecule type" value="Genomic_DNA"/>
</dbReference>
<accession>B9FNV7</accession>
<feature type="compositionally biased region" description="Basic and acidic residues" evidence="1">
    <location>
        <begin position="123"/>
        <end position="138"/>
    </location>
</feature>
<feature type="compositionally biased region" description="Gly residues" evidence="1">
    <location>
        <begin position="15"/>
        <end position="25"/>
    </location>
</feature>
<reference evidence="2" key="2">
    <citation type="submission" date="2008-12" db="EMBL/GenBank/DDBJ databases">
        <title>Improved gene annotation of the rice (Oryza sativa) genomes.</title>
        <authorList>
            <person name="Wang J."/>
            <person name="Li R."/>
            <person name="Fan W."/>
            <person name="Huang Q."/>
            <person name="Zhang J."/>
            <person name="Zhou Y."/>
            <person name="Hu Y."/>
            <person name="Zi S."/>
            <person name="Li J."/>
            <person name="Ni P."/>
            <person name="Zheng H."/>
            <person name="Zhang Y."/>
            <person name="Zhao M."/>
            <person name="Hao Q."/>
            <person name="McDermott J."/>
            <person name="Samudrala R."/>
            <person name="Kristiansen K."/>
            <person name="Wong G.K.-S."/>
        </authorList>
    </citation>
    <scope>NUCLEOTIDE SEQUENCE</scope>
</reference>
<sequence>MGGGGALLSTRSSRGGRGGDCGGGRRPPLRQILPGGESATAGGAVTARKAASPPSGGCGPTAEAAKVALEEVIHVVFPLKEVFMLCSCARLILINIYVRVYGPYFGGGGRGDIARLRGMTVRDDGSTVDSEHEQEVRRRPNGGQ</sequence>
<reference evidence="2" key="1">
    <citation type="journal article" date="2005" name="PLoS Biol.">
        <title>The genomes of Oryza sativa: a history of duplications.</title>
        <authorList>
            <person name="Yu J."/>
            <person name="Wang J."/>
            <person name="Lin W."/>
            <person name="Li S."/>
            <person name="Li H."/>
            <person name="Zhou J."/>
            <person name="Ni P."/>
            <person name="Dong W."/>
            <person name="Hu S."/>
            <person name="Zeng C."/>
            <person name="Zhang J."/>
            <person name="Zhang Y."/>
            <person name="Li R."/>
            <person name="Xu Z."/>
            <person name="Li S."/>
            <person name="Li X."/>
            <person name="Zheng H."/>
            <person name="Cong L."/>
            <person name="Lin L."/>
            <person name="Yin J."/>
            <person name="Geng J."/>
            <person name="Li G."/>
            <person name="Shi J."/>
            <person name="Liu J."/>
            <person name="Lv H."/>
            <person name="Li J."/>
            <person name="Wang J."/>
            <person name="Deng Y."/>
            <person name="Ran L."/>
            <person name="Shi X."/>
            <person name="Wang X."/>
            <person name="Wu Q."/>
            <person name="Li C."/>
            <person name="Ren X."/>
            <person name="Wang J."/>
            <person name="Wang X."/>
            <person name="Li D."/>
            <person name="Liu D."/>
            <person name="Zhang X."/>
            <person name="Ji Z."/>
            <person name="Zhao W."/>
            <person name="Sun Y."/>
            <person name="Zhang Z."/>
            <person name="Bao J."/>
            <person name="Han Y."/>
            <person name="Dong L."/>
            <person name="Ji J."/>
            <person name="Chen P."/>
            <person name="Wu S."/>
            <person name="Liu J."/>
            <person name="Xiao Y."/>
            <person name="Bu D."/>
            <person name="Tan J."/>
            <person name="Yang L."/>
            <person name="Ye C."/>
            <person name="Zhang J."/>
            <person name="Xu J."/>
            <person name="Zhou Y."/>
            <person name="Yu Y."/>
            <person name="Zhang B."/>
            <person name="Zhuang S."/>
            <person name="Wei H."/>
            <person name="Liu B."/>
            <person name="Lei M."/>
            <person name="Yu H."/>
            <person name="Li Y."/>
            <person name="Xu H."/>
            <person name="Wei S."/>
            <person name="He X."/>
            <person name="Fang L."/>
            <person name="Zhang Z."/>
            <person name="Zhang Y."/>
            <person name="Huang X."/>
            <person name="Su Z."/>
            <person name="Tong W."/>
            <person name="Li J."/>
            <person name="Tong Z."/>
            <person name="Li S."/>
            <person name="Ye J."/>
            <person name="Wang L."/>
            <person name="Fang L."/>
            <person name="Lei T."/>
            <person name="Chen C."/>
            <person name="Chen H."/>
            <person name="Xu Z."/>
            <person name="Li H."/>
            <person name="Huang H."/>
            <person name="Zhang F."/>
            <person name="Xu H."/>
            <person name="Li N."/>
            <person name="Zhao C."/>
            <person name="Li S."/>
            <person name="Dong L."/>
            <person name="Huang Y."/>
            <person name="Li L."/>
            <person name="Xi Y."/>
            <person name="Qi Q."/>
            <person name="Li W."/>
            <person name="Zhang B."/>
            <person name="Hu W."/>
            <person name="Zhang Y."/>
            <person name="Tian X."/>
            <person name="Jiao Y."/>
            <person name="Liang X."/>
            <person name="Jin J."/>
            <person name="Gao L."/>
            <person name="Zheng W."/>
            <person name="Hao B."/>
            <person name="Liu S."/>
            <person name="Wang W."/>
            <person name="Yuan L."/>
            <person name="Cao M."/>
            <person name="McDermott J."/>
            <person name="Samudrala R."/>
            <person name="Wang J."/>
            <person name="Wong G.K."/>
            <person name="Yang H."/>
        </authorList>
    </citation>
    <scope>NUCLEOTIDE SEQUENCE [LARGE SCALE GENOMIC DNA]</scope>
</reference>
<organism evidence="2">
    <name type="scientific">Oryza sativa subsp. japonica</name>
    <name type="common">Rice</name>
    <dbReference type="NCBI Taxonomy" id="39947"/>
    <lineage>
        <taxon>Eukaryota</taxon>
        <taxon>Viridiplantae</taxon>
        <taxon>Streptophyta</taxon>
        <taxon>Embryophyta</taxon>
        <taxon>Tracheophyta</taxon>
        <taxon>Spermatophyta</taxon>
        <taxon>Magnoliopsida</taxon>
        <taxon>Liliopsida</taxon>
        <taxon>Poales</taxon>
        <taxon>Poaceae</taxon>
        <taxon>BOP clade</taxon>
        <taxon>Oryzoideae</taxon>
        <taxon>Oryzeae</taxon>
        <taxon>Oryzinae</taxon>
        <taxon>Oryza</taxon>
        <taxon>Oryza sativa</taxon>
    </lineage>
</organism>
<feature type="region of interest" description="Disordered" evidence="1">
    <location>
        <begin position="123"/>
        <end position="144"/>
    </location>
</feature>
<feature type="region of interest" description="Disordered" evidence="1">
    <location>
        <begin position="1"/>
        <end position="61"/>
    </location>
</feature>
<name>B9FNV7_ORYSJ</name>
<dbReference type="AlphaFoldDB" id="B9FNV7"/>
<evidence type="ECO:0000256" key="1">
    <source>
        <dbReference type="SAM" id="MobiDB-lite"/>
    </source>
</evidence>